<evidence type="ECO:0000313" key="2">
    <source>
        <dbReference type="Proteomes" id="UP001497644"/>
    </source>
</evidence>
<dbReference type="Proteomes" id="UP001497644">
    <property type="component" value="Chromosome 12"/>
</dbReference>
<protein>
    <submittedName>
        <fullName evidence="1">Uncharacterized protein</fullName>
    </submittedName>
</protein>
<sequence>MRSFRGRQARRCRIDVARIAGLQIACPREGEGKRSTPVAFHGPLREVTSVSRWQWQCRELRWAHTSHARLARSAARHRAVVVVDKASNGIDTLVSFKGM</sequence>
<gene>
    <name evidence="1" type="ORF">LPLAT_LOCUS3285</name>
</gene>
<proteinExistence type="predicted"/>
<evidence type="ECO:0000313" key="1">
    <source>
        <dbReference type="EMBL" id="CAL1677233.1"/>
    </source>
</evidence>
<organism evidence="1 2">
    <name type="scientific">Lasius platythorax</name>
    <dbReference type="NCBI Taxonomy" id="488582"/>
    <lineage>
        <taxon>Eukaryota</taxon>
        <taxon>Metazoa</taxon>
        <taxon>Ecdysozoa</taxon>
        <taxon>Arthropoda</taxon>
        <taxon>Hexapoda</taxon>
        <taxon>Insecta</taxon>
        <taxon>Pterygota</taxon>
        <taxon>Neoptera</taxon>
        <taxon>Endopterygota</taxon>
        <taxon>Hymenoptera</taxon>
        <taxon>Apocrita</taxon>
        <taxon>Aculeata</taxon>
        <taxon>Formicoidea</taxon>
        <taxon>Formicidae</taxon>
        <taxon>Formicinae</taxon>
        <taxon>Lasius</taxon>
        <taxon>Lasius</taxon>
    </lineage>
</organism>
<accession>A0AAV2NAT6</accession>
<name>A0AAV2NAT6_9HYME</name>
<dbReference type="EMBL" id="OZ034835">
    <property type="protein sequence ID" value="CAL1677233.1"/>
    <property type="molecule type" value="Genomic_DNA"/>
</dbReference>
<keyword evidence="2" id="KW-1185">Reference proteome</keyword>
<dbReference type="AlphaFoldDB" id="A0AAV2NAT6"/>
<reference evidence="1" key="1">
    <citation type="submission" date="2024-04" db="EMBL/GenBank/DDBJ databases">
        <authorList>
            <consortium name="Molecular Ecology Group"/>
        </authorList>
    </citation>
    <scope>NUCLEOTIDE SEQUENCE</scope>
</reference>